<dbReference type="InterPro" id="IPR014758">
    <property type="entry name" value="Met-tRNA_synth"/>
</dbReference>
<accession>A0A1F5RZD0</accession>
<evidence type="ECO:0000259" key="11">
    <source>
        <dbReference type="Pfam" id="PF09334"/>
    </source>
</evidence>
<keyword evidence="6 10" id="KW-0067">ATP-binding</keyword>
<sequence length="472" mass="53598">MKNKFYITTPIYYVNASPHIGHTYTTVAADVLARYHRQLGDKIFFLTGTDEHGAKIAAKASETGQEPQQFVDLTAQEFQSAWKSLNISHDNFIRTTDPEHIKAVQAALQFMYEKGDIYLGNYAGLYCRGCEQFKNEKDLVNGLCSDHKIAPEQMSEETYLFKMSKYARELLVKIRNDEIKIRPEGRKNEVVSFIEKEGLQDVSFSRKNVKWGIPLPWDSSHTSYVWADAFLNYLTGLGWQGPKDKCPEMWPAEVQLMSKDILRVHATIWQAMLLSLGLPTPKELFIHGFFLVDGQKMGKSLGNVIAPQDLITRYGVDGTRYLLMSATAFGSDGDVSWQKFDDKYNADLANGLGNLVARVSNLLEKNNITLNIKISASDFKKDYAAAMQELKLDRALEILWQVLRRADETLSARKPWELADKEEIKKILEPVAQDILNVAELLQPFMPETVAKVIKQFSEPKIKKGEGLFPRV</sequence>
<dbReference type="PANTHER" id="PTHR43326">
    <property type="entry name" value="METHIONYL-TRNA SYNTHETASE"/>
    <property type="match status" value="1"/>
</dbReference>
<evidence type="ECO:0000313" key="13">
    <source>
        <dbReference type="Proteomes" id="UP000177691"/>
    </source>
</evidence>
<dbReference type="Gene3D" id="3.40.50.620">
    <property type="entry name" value="HUPs"/>
    <property type="match status" value="1"/>
</dbReference>
<dbReference type="Pfam" id="PF09334">
    <property type="entry name" value="tRNA-synt_1g"/>
    <property type="match status" value="1"/>
</dbReference>
<dbReference type="AlphaFoldDB" id="A0A1F5RZD0"/>
<evidence type="ECO:0000256" key="4">
    <source>
        <dbReference type="ARBA" id="ARBA00022598"/>
    </source>
</evidence>
<dbReference type="Gene3D" id="1.10.730.10">
    <property type="entry name" value="Isoleucyl-tRNA Synthetase, Domain 1"/>
    <property type="match status" value="1"/>
</dbReference>
<evidence type="ECO:0000256" key="3">
    <source>
        <dbReference type="ARBA" id="ARBA00018753"/>
    </source>
</evidence>
<evidence type="ECO:0000256" key="9">
    <source>
        <dbReference type="ARBA" id="ARBA00030904"/>
    </source>
</evidence>
<keyword evidence="8 10" id="KW-0030">Aminoacyl-tRNA synthetase</keyword>
<dbReference type="GO" id="GO:0006431">
    <property type="term" value="P:methionyl-tRNA aminoacylation"/>
    <property type="evidence" value="ECO:0007669"/>
    <property type="project" value="InterPro"/>
</dbReference>
<dbReference type="Gene3D" id="2.170.220.10">
    <property type="match status" value="1"/>
</dbReference>
<dbReference type="CDD" id="cd00814">
    <property type="entry name" value="MetRS_core"/>
    <property type="match status" value="1"/>
</dbReference>
<keyword evidence="4 10" id="KW-0436">Ligase</keyword>
<evidence type="ECO:0000256" key="5">
    <source>
        <dbReference type="ARBA" id="ARBA00022741"/>
    </source>
</evidence>
<proteinExistence type="inferred from homology"/>
<dbReference type="Proteomes" id="UP000177691">
    <property type="component" value="Unassembled WGS sequence"/>
</dbReference>
<dbReference type="PRINTS" id="PR01041">
    <property type="entry name" value="TRNASYNTHMET"/>
</dbReference>
<dbReference type="InterPro" id="IPR033911">
    <property type="entry name" value="MetRS_core"/>
</dbReference>
<evidence type="ECO:0000256" key="8">
    <source>
        <dbReference type="ARBA" id="ARBA00023146"/>
    </source>
</evidence>
<organism evidence="12 13">
    <name type="scientific">Candidatus Falkowbacteria bacterium RIFCSPHIGHO2_02_FULL_45_15</name>
    <dbReference type="NCBI Taxonomy" id="1797987"/>
    <lineage>
        <taxon>Bacteria</taxon>
        <taxon>Candidatus Falkowiibacteriota</taxon>
    </lineage>
</organism>
<dbReference type="InterPro" id="IPR023457">
    <property type="entry name" value="Met-tRNA_synth_2"/>
</dbReference>
<keyword evidence="7 10" id="KW-0648">Protein biosynthesis</keyword>
<protein>
    <recommendedName>
        <fullName evidence="3">Methionine--tRNA ligase</fullName>
        <ecNumber evidence="2">6.1.1.10</ecNumber>
    </recommendedName>
    <alternativeName>
        <fullName evidence="9">Methionyl-tRNA synthetase</fullName>
    </alternativeName>
</protein>
<dbReference type="InterPro" id="IPR014729">
    <property type="entry name" value="Rossmann-like_a/b/a_fold"/>
</dbReference>
<dbReference type="SUPFAM" id="SSF47323">
    <property type="entry name" value="Anticodon-binding domain of a subclass of class I aminoacyl-tRNA synthetases"/>
    <property type="match status" value="1"/>
</dbReference>
<evidence type="ECO:0000256" key="6">
    <source>
        <dbReference type="ARBA" id="ARBA00022840"/>
    </source>
</evidence>
<dbReference type="NCBIfam" id="TIGR00398">
    <property type="entry name" value="metG"/>
    <property type="match status" value="1"/>
</dbReference>
<dbReference type="InterPro" id="IPR015413">
    <property type="entry name" value="Methionyl/Leucyl_tRNA_Synth"/>
</dbReference>
<evidence type="ECO:0000313" key="12">
    <source>
        <dbReference type="EMBL" id="OGF19766.1"/>
    </source>
</evidence>
<keyword evidence="5 10" id="KW-0547">Nucleotide-binding</keyword>
<dbReference type="InterPro" id="IPR009080">
    <property type="entry name" value="tRNAsynth_Ia_anticodon-bd"/>
</dbReference>
<name>A0A1F5RZD0_9BACT</name>
<dbReference type="GO" id="GO:0004825">
    <property type="term" value="F:methionine-tRNA ligase activity"/>
    <property type="evidence" value="ECO:0007669"/>
    <property type="project" value="UniProtKB-EC"/>
</dbReference>
<evidence type="ECO:0000256" key="10">
    <source>
        <dbReference type="RuleBase" id="RU363039"/>
    </source>
</evidence>
<dbReference type="SUPFAM" id="SSF52374">
    <property type="entry name" value="Nucleotidylyl transferase"/>
    <property type="match status" value="1"/>
</dbReference>
<feature type="domain" description="Methionyl/Leucyl tRNA synthetase" evidence="11">
    <location>
        <begin position="137"/>
        <end position="359"/>
    </location>
</feature>
<evidence type="ECO:0000256" key="2">
    <source>
        <dbReference type="ARBA" id="ARBA00012838"/>
    </source>
</evidence>
<comment type="function">
    <text evidence="1">Is required not only for elongation of protein synthesis but also for the initiation of all mRNA translation through initiator tRNA(fMet) aminoacylation.</text>
</comment>
<dbReference type="EC" id="6.1.1.10" evidence="2"/>
<dbReference type="PANTHER" id="PTHR43326:SF1">
    <property type="entry name" value="METHIONINE--TRNA LIGASE, MITOCHONDRIAL"/>
    <property type="match status" value="1"/>
</dbReference>
<dbReference type="EMBL" id="MFFU01000006">
    <property type="protein sequence ID" value="OGF19766.1"/>
    <property type="molecule type" value="Genomic_DNA"/>
</dbReference>
<comment type="caution">
    <text evidence="12">The sequence shown here is derived from an EMBL/GenBank/DDBJ whole genome shotgun (WGS) entry which is preliminary data.</text>
</comment>
<evidence type="ECO:0000256" key="7">
    <source>
        <dbReference type="ARBA" id="ARBA00022917"/>
    </source>
</evidence>
<comment type="similarity">
    <text evidence="10">Belongs to the class-I aminoacyl-tRNA synthetase family.</text>
</comment>
<gene>
    <name evidence="12" type="ORF">A3D54_03500</name>
</gene>
<evidence type="ECO:0000256" key="1">
    <source>
        <dbReference type="ARBA" id="ARBA00003314"/>
    </source>
</evidence>
<dbReference type="GO" id="GO:0005524">
    <property type="term" value="F:ATP binding"/>
    <property type="evidence" value="ECO:0007669"/>
    <property type="project" value="UniProtKB-KW"/>
</dbReference>
<reference evidence="12 13" key="1">
    <citation type="journal article" date="2016" name="Nat. Commun.">
        <title>Thousands of microbial genomes shed light on interconnected biogeochemical processes in an aquifer system.</title>
        <authorList>
            <person name="Anantharaman K."/>
            <person name="Brown C.T."/>
            <person name="Hug L.A."/>
            <person name="Sharon I."/>
            <person name="Castelle C.J."/>
            <person name="Probst A.J."/>
            <person name="Thomas B.C."/>
            <person name="Singh A."/>
            <person name="Wilkins M.J."/>
            <person name="Karaoz U."/>
            <person name="Brodie E.L."/>
            <person name="Williams K.H."/>
            <person name="Hubbard S.S."/>
            <person name="Banfield J.F."/>
        </authorList>
    </citation>
    <scope>NUCLEOTIDE SEQUENCE [LARGE SCALE GENOMIC DNA]</scope>
</reference>